<keyword evidence="5 9" id="KW-0472">Membrane</keyword>
<dbReference type="Proteomes" id="UP000327493">
    <property type="component" value="Chromosome 5"/>
</dbReference>
<keyword evidence="7" id="KW-0325">Glycoprotein</keyword>
<dbReference type="PANTHER" id="PTHR11494">
    <property type="entry name" value="CYTOTOXIC T-LYMPHOCYTE PROTEIN"/>
    <property type="match status" value="1"/>
</dbReference>
<evidence type="ECO:0000256" key="8">
    <source>
        <dbReference type="ARBA" id="ARBA00023319"/>
    </source>
</evidence>
<evidence type="ECO:0000256" key="7">
    <source>
        <dbReference type="ARBA" id="ARBA00023180"/>
    </source>
</evidence>
<proteinExistence type="predicted"/>
<dbReference type="EMBL" id="VOFY01000005">
    <property type="protein sequence ID" value="KAA8593065.1"/>
    <property type="molecule type" value="Genomic_DNA"/>
</dbReference>
<keyword evidence="6" id="KW-1015">Disulfide bond</keyword>
<evidence type="ECO:0000256" key="6">
    <source>
        <dbReference type="ARBA" id="ARBA00023157"/>
    </source>
</evidence>
<reference evidence="11 12" key="1">
    <citation type="submission" date="2019-08" db="EMBL/GenBank/DDBJ databases">
        <title>A chromosome-level genome assembly, high-density linkage maps, and genome scans reveal the genomic architecture of hybrid incompatibilities underlying speciation via character displacement in darters (Percidae: Etheostominae).</title>
        <authorList>
            <person name="Moran R.L."/>
            <person name="Catchen J.M."/>
            <person name="Fuller R.C."/>
        </authorList>
    </citation>
    <scope>NUCLEOTIDE SEQUENCE [LARGE SCALE GENOMIC DNA]</scope>
    <source>
        <strain evidence="11">EspeVRDwgs_2016</strain>
        <tissue evidence="11">Muscle</tissue>
    </source>
</reference>
<feature type="transmembrane region" description="Helical" evidence="9">
    <location>
        <begin position="143"/>
        <end position="167"/>
    </location>
</feature>
<evidence type="ECO:0000256" key="5">
    <source>
        <dbReference type="ARBA" id="ARBA00023136"/>
    </source>
</evidence>
<evidence type="ECO:0008006" key="13">
    <source>
        <dbReference type="Google" id="ProtNLM"/>
    </source>
</evidence>
<evidence type="ECO:0000256" key="4">
    <source>
        <dbReference type="ARBA" id="ARBA00022989"/>
    </source>
</evidence>
<comment type="caution">
    <text evidence="11">The sequence shown here is derived from an EMBL/GenBank/DDBJ whole genome shotgun (WGS) entry which is preliminary data.</text>
</comment>
<evidence type="ECO:0000256" key="10">
    <source>
        <dbReference type="SAM" id="SignalP"/>
    </source>
</evidence>
<accession>A0A5J5DI80</accession>
<evidence type="ECO:0000313" key="11">
    <source>
        <dbReference type="EMBL" id="KAA8593065.1"/>
    </source>
</evidence>
<evidence type="ECO:0000256" key="1">
    <source>
        <dbReference type="ARBA" id="ARBA00004479"/>
    </source>
</evidence>
<organism evidence="11 12">
    <name type="scientific">Etheostoma spectabile</name>
    <name type="common">orangethroat darter</name>
    <dbReference type="NCBI Taxonomy" id="54343"/>
    <lineage>
        <taxon>Eukaryota</taxon>
        <taxon>Metazoa</taxon>
        <taxon>Chordata</taxon>
        <taxon>Craniata</taxon>
        <taxon>Vertebrata</taxon>
        <taxon>Euteleostomi</taxon>
        <taxon>Actinopterygii</taxon>
        <taxon>Neopterygii</taxon>
        <taxon>Teleostei</taxon>
        <taxon>Neoteleostei</taxon>
        <taxon>Acanthomorphata</taxon>
        <taxon>Eupercaria</taxon>
        <taxon>Perciformes</taxon>
        <taxon>Percoidei</taxon>
        <taxon>Percidae</taxon>
        <taxon>Etheostomatinae</taxon>
        <taxon>Etheostoma</taxon>
    </lineage>
</organism>
<dbReference type="OrthoDB" id="8654606at2759"/>
<sequence>MRAGVLWMVMVCLSDGKVPQCSVGPTVTVSKLSKVSVSCPSAMASSEFKYQLFFNGSCIGQIRLELDHAEPLFSGQFKVTANNSGEYVCMTELIYPPPRRKYCHITEVMVAETQSFAVNDPVLVANQSSPAVASGCSPSIPEAVMWVGCGVLFLYGLSITCITIAIWRKMKRDEEDTNVYVNIRPGEVRKPCKV</sequence>
<evidence type="ECO:0000313" key="12">
    <source>
        <dbReference type="Proteomes" id="UP000327493"/>
    </source>
</evidence>
<keyword evidence="3 10" id="KW-0732">Signal</keyword>
<comment type="subcellular location">
    <subcellularLocation>
        <location evidence="1">Membrane</location>
        <topology evidence="1">Single-pass type I membrane protein</topology>
    </subcellularLocation>
</comment>
<dbReference type="GO" id="GO:0050852">
    <property type="term" value="P:T cell receptor signaling pathway"/>
    <property type="evidence" value="ECO:0007669"/>
    <property type="project" value="TreeGrafter"/>
</dbReference>
<feature type="signal peptide" evidence="10">
    <location>
        <begin position="1"/>
        <end position="16"/>
    </location>
</feature>
<keyword evidence="12" id="KW-1185">Reference proteome</keyword>
<keyword evidence="8" id="KW-0393">Immunoglobulin domain</keyword>
<keyword evidence="2 9" id="KW-0812">Transmembrane</keyword>
<keyword evidence="4 9" id="KW-1133">Transmembrane helix</keyword>
<dbReference type="InterPro" id="IPR040216">
    <property type="entry name" value="CTLA4/CD28"/>
</dbReference>
<dbReference type="AlphaFoldDB" id="A0A5J5DI80"/>
<name>A0A5J5DI80_9PERO</name>
<protein>
    <recommendedName>
        <fullName evidence="13">Immunoglobulin subtype domain-containing protein</fullName>
    </recommendedName>
</protein>
<evidence type="ECO:0000256" key="2">
    <source>
        <dbReference type="ARBA" id="ARBA00022692"/>
    </source>
</evidence>
<feature type="chain" id="PRO_5023818038" description="Immunoglobulin subtype domain-containing protein" evidence="10">
    <location>
        <begin position="17"/>
        <end position="194"/>
    </location>
</feature>
<evidence type="ECO:0000256" key="9">
    <source>
        <dbReference type="SAM" id="Phobius"/>
    </source>
</evidence>
<dbReference type="PANTHER" id="PTHR11494:SF8">
    <property type="entry name" value="CYTOTOXIC T-LYMPHOCYTE PROTEIN 4"/>
    <property type="match status" value="1"/>
</dbReference>
<gene>
    <name evidence="11" type="ORF">FQN60_018520</name>
</gene>
<dbReference type="GO" id="GO:0009897">
    <property type="term" value="C:external side of plasma membrane"/>
    <property type="evidence" value="ECO:0007669"/>
    <property type="project" value="TreeGrafter"/>
</dbReference>
<dbReference type="GO" id="GO:0042129">
    <property type="term" value="P:regulation of T cell proliferation"/>
    <property type="evidence" value="ECO:0007669"/>
    <property type="project" value="InterPro"/>
</dbReference>
<evidence type="ECO:0000256" key="3">
    <source>
        <dbReference type="ARBA" id="ARBA00022729"/>
    </source>
</evidence>